<reference evidence="2" key="1">
    <citation type="journal article" date="2019" name="Int. J. Syst. Evol. Microbiol.">
        <title>The Global Catalogue of Microorganisms (GCM) 10K type strain sequencing project: providing services to taxonomists for standard genome sequencing and annotation.</title>
        <authorList>
            <consortium name="The Broad Institute Genomics Platform"/>
            <consortium name="The Broad Institute Genome Sequencing Center for Infectious Disease"/>
            <person name="Wu L."/>
            <person name="Ma J."/>
        </authorList>
    </citation>
    <scope>NUCLEOTIDE SEQUENCE [LARGE SCALE GENOMIC DNA]</scope>
    <source>
        <strain evidence="2">CGMCC 4.7241</strain>
    </source>
</reference>
<protein>
    <recommendedName>
        <fullName evidence="3">DUF4111 domain-containing protein</fullName>
    </recommendedName>
</protein>
<dbReference type="Proteomes" id="UP001595699">
    <property type="component" value="Unassembled WGS sequence"/>
</dbReference>
<comment type="caution">
    <text evidence="1">The sequence shown here is derived from an EMBL/GenBank/DDBJ whole genome shotgun (WGS) entry which is preliminary data.</text>
</comment>
<evidence type="ECO:0008006" key="3">
    <source>
        <dbReference type="Google" id="ProtNLM"/>
    </source>
</evidence>
<evidence type="ECO:0000313" key="1">
    <source>
        <dbReference type="EMBL" id="MFC3760938.1"/>
    </source>
</evidence>
<evidence type="ECO:0000313" key="2">
    <source>
        <dbReference type="Proteomes" id="UP001595699"/>
    </source>
</evidence>
<keyword evidence="2" id="KW-1185">Reference proteome</keyword>
<gene>
    <name evidence="1" type="ORF">ACFOUW_08805</name>
</gene>
<proteinExistence type="predicted"/>
<name>A0ABV7Y834_9ACTN</name>
<dbReference type="RefSeq" id="WP_205117169.1">
    <property type="nucleotide sequence ID" value="NZ_JAFBCM010000001.1"/>
</dbReference>
<dbReference type="EMBL" id="JBHRZH010000006">
    <property type="protein sequence ID" value="MFC3760938.1"/>
    <property type="molecule type" value="Genomic_DNA"/>
</dbReference>
<sequence length="250" mass="27510">MTDRVVDRYGELQGLVLCFGQGSAVMGFSESSDLDLVMVWVDGVPAAAGRPIHALAAAGSEPKQFDGSFGGLDKLQVDGWEVDVSHCALASFERWLSEVHEGDGWQVEEWPQPLHSVAGFAYGQILADPSNVGARAQSALASFPPLLVTKSAERLAQDWEALRPELARCVERSDGWLFHQLSGPLVRVAYVAWLAAQHRYCPFPKHLRSWAIRLSLDPALVDAERQMWNGTLADRLDALTTFVEGILRWG</sequence>
<accession>A0ABV7Y834</accession>
<organism evidence="1 2">
    <name type="scientific">Tenggerimyces flavus</name>
    <dbReference type="NCBI Taxonomy" id="1708749"/>
    <lineage>
        <taxon>Bacteria</taxon>
        <taxon>Bacillati</taxon>
        <taxon>Actinomycetota</taxon>
        <taxon>Actinomycetes</taxon>
        <taxon>Propionibacteriales</taxon>
        <taxon>Nocardioidaceae</taxon>
        <taxon>Tenggerimyces</taxon>
    </lineage>
</organism>